<sequence>MQVDQIVCKFSNHQICGHTTLYKLICAVLVAPLCMLKHMKHLAYVSALMLVAMFFTFGVILYETGAVVFSDQAHWEDIEMFNFINYPFFFGISLLNFEGNPTCLNVRSSMQDPDGPAPLCGLSMCNHLNNCLTNKWDRFTFAYNFSAVIVTLFGVAVGSFGLIAYGPDVSDIILLSLPASSLATLTRTLYCLCLMGTFPIQMYMPIYIVESSGWYQRLPNTKNCDLRYYIGRLMLVLFSVTLAIIIPKVGLFINFNGAFCGTILCVIAPVMIYSKTFKDTLTPLQTSLNYLLLLIGILFGGTSAIASFISLLSAILNP</sequence>
<feature type="transmembrane region" description="Helical" evidence="5">
    <location>
        <begin position="228"/>
        <end position="246"/>
    </location>
</feature>
<evidence type="ECO:0000256" key="2">
    <source>
        <dbReference type="ARBA" id="ARBA00022692"/>
    </source>
</evidence>
<keyword evidence="2 5" id="KW-0812">Transmembrane</keyword>
<gene>
    <name evidence="7" type="ORF">ECRASSUSDP1_LOCUS15866</name>
</gene>
<reference evidence="7" key="1">
    <citation type="submission" date="2023-07" db="EMBL/GenBank/DDBJ databases">
        <authorList>
            <consortium name="AG Swart"/>
            <person name="Singh M."/>
            <person name="Singh A."/>
            <person name="Seah K."/>
            <person name="Emmerich C."/>
        </authorList>
    </citation>
    <scope>NUCLEOTIDE SEQUENCE</scope>
    <source>
        <strain evidence="7">DP1</strain>
    </source>
</reference>
<dbReference type="PANTHER" id="PTHR22950">
    <property type="entry name" value="AMINO ACID TRANSPORTER"/>
    <property type="match status" value="1"/>
</dbReference>
<proteinExistence type="predicted"/>
<feature type="transmembrane region" description="Helical" evidence="5">
    <location>
        <begin position="43"/>
        <end position="62"/>
    </location>
</feature>
<keyword evidence="3 5" id="KW-1133">Transmembrane helix</keyword>
<feature type="transmembrane region" description="Helical" evidence="5">
    <location>
        <begin position="20"/>
        <end position="36"/>
    </location>
</feature>
<accession>A0AAD2CZF4</accession>
<feature type="transmembrane region" description="Helical" evidence="5">
    <location>
        <begin position="142"/>
        <end position="167"/>
    </location>
</feature>
<name>A0AAD2CZF4_EUPCR</name>
<evidence type="ECO:0000256" key="3">
    <source>
        <dbReference type="ARBA" id="ARBA00022989"/>
    </source>
</evidence>
<feature type="domain" description="Amino acid transporter transmembrane" evidence="6">
    <location>
        <begin position="18"/>
        <end position="310"/>
    </location>
</feature>
<keyword evidence="8" id="KW-1185">Reference proteome</keyword>
<dbReference type="AlphaFoldDB" id="A0AAD2CZF4"/>
<protein>
    <recommendedName>
        <fullName evidence="6">Amino acid transporter transmembrane domain-containing protein</fullName>
    </recommendedName>
</protein>
<dbReference type="Proteomes" id="UP001295684">
    <property type="component" value="Unassembled WGS sequence"/>
</dbReference>
<evidence type="ECO:0000313" key="7">
    <source>
        <dbReference type="EMBL" id="CAI2374513.1"/>
    </source>
</evidence>
<keyword evidence="4 5" id="KW-0472">Membrane</keyword>
<comment type="caution">
    <text evidence="7">The sequence shown here is derived from an EMBL/GenBank/DDBJ whole genome shotgun (WGS) entry which is preliminary data.</text>
</comment>
<dbReference type="InterPro" id="IPR013057">
    <property type="entry name" value="AA_transpt_TM"/>
</dbReference>
<organism evidence="7 8">
    <name type="scientific">Euplotes crassus</name>
    <dbReference type="NCBI Taxonomy" id="5936"/>
    <lineage>
        <taxon>Eukaryota</taxon>
        <taxon>Sar</taxon>
        <taxon>Alveolata</taxon>
        <taxon>Ciliophora</taxon>
        <taxon>Intramacronucleata</taxon>
        <taxon>Spirotrichea</taxon>
        <taxon>Hypotrichia</taxon>
        <taxon>Euplotida</taxon>
        <taxon>Euplotidae</taxon>
        <taxon>Moneuplotes</taxon>
    </lineage>
</organism>
<evidence type="ECO:0000256" key="5">
    <source>
        <dbReference type="SAM" id="Phobius"/>
    </source>
</evidence>
<dbReference type="Pfam" id="PF01490">
    <property type="entry name" value="Aa_trans"/>
    <property type="match status" value="1"/>
</dbReference>
<dbReference type="GO" id="GO:0016020">
    <property type="term" value="C:membrane"/>
    <property type="evidence" value="ECO:0007669"/>
    <property type="project" value="UniProtKB-SubCell"/>
</dbReference>
<dbReference type="EMBL" id="CAMPGE010015921">
    <property type="protein sequence ID" value="CAI2374513.1"/>
    <property type="molecule type" value="Genomic_DNA"/>
</dbReference>
<evidence type="ECO:0000256" key="1">
    <source>
        <dbReference type="ARBA" id="ARBA00004141"/>
    </source>
</evidence>
<evidence type="ECO:0000313" key="8">
    <source>
        <dbReference type="Proteomes" id="UP001295684"/>
    </source>
</evidence>
<feature type="transmembrane region" description="Helical" evidence="5">
    <location>
        <begin position="292"/>
        <end position="316"/>
    </location>
</feature>
<feature type="transmembrane region" description="Helical" evidence="5">
    <location>
        <begin position="253"/>
        <end position="272"/>
    </location>
</feature>
<evidence type="ECO:0000256" key="4">
    <source>
        <dbReference type="ARBA" id="ARBA00023136"/>
    </source>
</evidence>
<feature type="transmembrane region" description="Helical" evidence="5">
    <location>
        <begin position="188"/>
        <end position="208"/>
    </location>
</feature>
<evidence type="ECO:0000259" key="6">
    <source>
        <dbReference type="Pfam" id="PF01490"/>
    </source>
</evidence>
<dbReference type="GO" id="GO:0015179">
    <property type="term" value="F:L-amino acid transmembrane transporter activity"/>
    <property type="evidence" value="ECO:0007669"/>
    <property type="project" value="TreeGrafter"/>
</dbReference>
<comment type="subcellular location">
    <subcellularLocation>
        <location evidence="1">Membrane</location>
        <topology evidence="1">Multi-pass membrane protein</topology>
    </subcellularLocation>
</comment>